<feature type="binding site" evidence="10">
    <location>
        <position position="126"/>
    </location>
    <ligand>
        <name>NAD(+)</name>
        <dbReference type="ChEBI" id="CHEBI:57540"/>
    </ligand>
</feature>
<keyword evidence="5 7" id="KW-0520">NAD</keyword>
<gene>
    <name evidence="12" type="ORF">SAMN06265182_0606</name>
</gene>
<sequence length="398" mass="45633">MYQWRLRKLKIAVAGAGYVGLSNAILLAQHNQVVIKDIDPEKVDLINRKISPIIDKDIEEYLKNKPLTLKATLDPEEAYKDAEFVIIATPTDYDPVTNYFNTRSIESVIKEVLQINPNAVMVIKSTIPVGYTEEVKKKFNTENIIFSPEFLREGKALYDNLYPSRIVVGEKSERAERFANLLIQGAKKKDIPVLFTGSTEAESIKLFANTYLAMRVAFFNELDTFAESHNLNPEEIIKGVCLDPRIGMHYNNPSFGYGGYCLPKDTKQLLANYMEKGIPHYLIKATVESNIARKYFIAEQIIKRNPKTVGVYRLTMKSDSDNFREAAVIDIIEYLRAKDVKVIIYEPLIKEDRFMDFPVVKSLDALKQESDLIIANRYSEELDDVREKVYTRDIFREG</sequence>
<evidence type="ECO:0000256" key="7">
    <source>
        <dbReference type="PIRNR" id="PIRNR000124"/>
    </source>
</evidence>
<feature type="binding site" evidence="10">
    <location>
        <position position="153"/>
    </location>
    <ligand>
        <name>NAD(+)</name>
        <dbReference type="ChEBI" id="CHEBI:57540"/>
    </ligand>
</feature>
<evidence type="ECO:0000256" key="9">
    <source>
        <dbReference type="PIRSR" id="PIRSR500134-2"/>
    </source>
</evidence>
<feature type="domain" description="UDP-glucose/GDP-mannose dehydrogenase C-terminal" evidence="11">
    <location>
        <begin position="310"/>
        <end position="397"/>
    </location>
</feature>
<keyword evidence="4 7" id="KW-0560">Oxidoreductase</keyword>
<feature type="binding site" evidence="9">
    <location>
        <begin position="250"/>
        <end position="254"/>
    </location>
    <ligand>
        <name>substrate</name>
    </ligand>
</feature>
<dbReference type="EMBL" id="OBEI01000002">
    <property type="protein sequence ID" value="SNZ06226.1"/>
    <property type="molecule type" value="Genomic_DNA"/>
</dbReference>
<dbReference type="InterPro" id="IPR014027">
    <property type="entry name" value="UDP-Glc/GDP-Man_DH_C"/>
</dbReference>
<dbReference type="AlphaFoldDB" id="A0A285NE73"/>
<comment type="similarity">
    <text evidence="2 7">Belongs to the UDP-glucose/GDP-mannose dehydrogenase family.</text>
</comment>
<protein>
    <recommendedName>
        <fullName evidence="3 7">UDP-glucose 6-dehydrogenase</fullName>
        <ecNumber evidence="3 7">1.1.1.22</ecNumber>
    </recommendedName>
</protein>
<dbReference type="SUPFAM" id="SSF51735">
    <property type="entry name" value="NAD(P)-binding Rossmann-fold domains"/>
    <property type="match status" value="1"/>
</dbReference>
<feature type="binding site" evidence="10">
    <location>
        <position position="91"/>
    </location>
    <ligand>
        <name>NAD(+)</name>
        <dbReference type="ChEBI" id="CHEBI:57540"/>
    </ligand>
</feature>
<feature type="binding site" evidence="9">
    <location>
        <position position="317"/>
    </location>
    <ligand>
        <name>substrate</name>
    </ligand>
</feature>
<feature type="binding site" evidence="9">
    <location>
        <position position="316"/>
    </location>
    <ligand>
        <name>substrate</name>
    </ligand>
</feature>
<evidence type="ECO:0000256" key="5">
    <source>
        <dbReference type="ARBA" id="ARBA00023027"/>
    </source>
</evidence>
<dbReference type="PANTHER" id="PTHR43750">
    <property type="entry name" value="UDP-GLUCOSE 6-DEHYDROGENASE TUAD"/>
    <property type="match status" value="1"/>
</dbReference>
<dbReference type="PANTHER" id="PTHR43750:SF2">
    <property type="entry name" value="UDP-GLUCOSE 6-DEHYDROGENASE"/>
    <property type="match status" value="1"/>
</dbReference>
<dbReference type="EC" id="1.1.1.22" evidence="3 7"/>
<feature type="binding site" evidence="10">
    <location>
        <position position="37"/>
    </location>
    <ligand>
        <name>NAD(+)</name>
        <dbReference type="ChEBI" id="CHEBI:57540"/>
    </ligand>
</feature>
<evidence type="ECO:0000259" key="11">
    <source>
        <dbReference type="SMART" id="SM00984"/>
    </source>
</evidence>
<feature type="binding site" evidence="10">
    <location>
        <position position="264"/>
    </location>
    <ligand>
        <name>NAD(+)</name>
        <dbReference type="ChEBI" id="CHEBI:57540"/>
    </ligand>
</feature>
<dbReference type="PIRSF" id="PIRSF000124">
    <property type="entry name" value="UDPglc_GDPman_dh"/>
    <property type="match status" value="1"/>
</dbReference>
<accession>A0A285NE73</accession>
<evidence type="ECO:0000256" key="2">
    <source>
        <dbReference type="ARBA" id="ARBA00006601"/>
    </source>
</evidence>
<feature type="active site" description="Nucleophile" evidence="8">
    <location>
        <position position="261"/>
    </location>
</feature>
<dbReference type="FunFam" id="3.40.50.720:FF:000400">
    <property type="entry name" value="UDP-glucose 6-dehydrogenase"/>
    <property type="match status" value="1"/>
</dbReference>
<dbReference type="UniPathway" id="UPA00038">
    <property type="reaction ID" value="UER00491"/>
</dbReference>
<comment type="catalytic activity">
    <reaction evidence="6 7">
        <text>UDP-alpha-D-glucose + 2 NAD(+) + H2O = UDP-alpha-D-glucuronate + 2 NADH + 3 H(+)</text>
        <dbReference type="Rhea" id="RHEA:23596"/>
        <dbReference type="ChEBI" id="CHEBI:15377"/>
        <dbReference type="ChEBI" id="CHEBI:15378"/>
        <dbReference type="ChEBI" id="CHEBI:57540"/>
        <dbReference type="ChEBI" id="CHEBI:57945"/>
        <dbReference type="ChEBI" id="CHEBI:58052"/>
        <dbReference type="ChEBI" id="CHEBI:58885"/>
        <dbReference type="EC" id="1.1.1.22"/>
    </reaction>
</comment>
<dbReference type="SMART" id="SM00984">
    <property type="entry name" value="UDPG_MGDP_dh_C"/>
    <property type="match status" value="1"/>
</dbReference>
<dbReference type="GO" id="GO:0000271">
    <property type="term" value="P:polysaccharide biosynthetic process"/>
    <property type="evidence" value="ECO:0007669"/>
    <property type="project" value="InterPro"/>
</dbReference>
<dbReference type="InterPro" id="IPR001732">
    <property type="entry name" value="UDP-Glc/GDP-Man_DH_N"/>
</dbReference>
<feature type="binding site" evidence="10">
    <location>
        <position position="42"/>
    </location>
    <ligand>
        <name>NAD(+)</name>
        <dbReference type="ChEBI" id="CHEBI:57540"/>
    </ligand>
</feature>
<dbReference type="InterPro" id="IPR014026">
    <property type="entry name" value="UDP-Glc/GDP-Man_DH_dimer"/>
</dbReference>
<feature type="binding site" evidence="9">
    <location>
        <position position="258"/>
    </location>
    <ligand>
        <name>substrate</name>
    </ligand>
</feature>
<dbReference type="NCBIfam" id="TIGR03026">
    <property type="entry name" value="NDP-sugDHase"/>
    <property type="match status" value="1"/>
</dbReference>
<dbReference type="InterPro" id="IPR028357">
    <property type="entry name" value="UDPglc_DH_bac"/>
</dbReference>
<dbReference type="Gene3D" id="1.10.1040.10">
    <property type="entry name" value="N-(1-d-carboxylethyl)-l-norvaline Dehydrogenase, domain 2"/>
    <property type="match status" value="1"/>
</dbReference>
<dbReference type="InterPro" id="IPR036291">
    <property type="entry name" value="NAD(P)-bd_dom_sf"/>
</dbReference>
<dbReference type="Pfam" id="PF00984">
    <property type="entry name" value="UDPG_MGDP_dh"/>
    <property type="match status" value="1"/>
</dbReference>
<dbReference type="SUPFAM" id="SSF52413">
    <property type="entry name" value="UDP-glucose/GDP-mannose dehydrogenase C-terminal domain"/>
    <property type="match status" value="1"/>
</dbReference>
<dbReference type="GO" id="GO:0006065">
    <property type="term" value="P:UDP-glucuronate biosynthetic process"/>
    <property type="evidence" value="ECO:0007669"/>
    <property type="project" value="UniProtKB-UniPathway"/>
</dbReference>
<evidence type="ECO:0000256" key="6">
    <source>
        <dbReference type="ARBA" id="ARBA00047473"/>
    </source>
</evidence>
<evidence type="ECO:0000256" key="4">
    <source>
        <dbReference type="ARBA" id="ARBA00023002"/>
    </source>
</evidence>
<dbReference type="InterPro" id="IPR013328">
    <property type="entry name" value="6PGD_dom2"/>
</dbReference>
<evidence type="ECO:0000256" key="1">
    <source>
        <dbReference type="ARBA" id="ARBA00004701"/>
    </source>
</evidence>
<dbReference type="SUPFAM" id="SSF48179">
    <property type="entry name" value="6-phosphogluconate dehydrogenase C-terminal domain-like"/>
    <property type="match status" value="1"/>
</dbReference>
<reference evidence="13" key="1">
    <citation type="submission" date="2017-09" db="EMBL/GenBank/DDBJ databases">
        <authorList>
            <person name="Varghese N."/>
            <person name="Submissions S."/>
        </authorList>
    </citation>
    <scope>NUCLEOTIDE SEQUENCE [LARGE SCALE GENOMIC DNA]</scope>
    <source>
        <strain evidence="13">DSM 15103</strain>
    </source>
</reference>
<evidence type="ECO:0000313" key="13">
    <source>
        <dbReference type="Proteomes" id="UP000219036"/>
    </source>
</evidence>
<evidence type="ECO:0000256" key="8">
    <source>
        <dbReference type="PIRSR" id="PIRSR500134-1"/>
    </source>
</evidence>
<dbReference type="InterPro" id="IPR036220">
    <property type="entry name" value="UDP-Glc/GDP-Man_DH_C_sf"/>
</dbReference>
<dbReference type="InterPro" id="IPR008927">
    <property type="entry name" value="6-PGluconate_DH-like_C_sf"/>
</dbReference>
<dbReference type="PIRSF" id="PIRSF500134">
    <property type="entry name" value="UDPglc_DH_bac"/>
    <property type="match status" value="1"/>
</dbReference>
<comment type="pathway">
    <text evidence="1">Nucleotide-sugar biosynthesis; UDP-alpha-D-glucuronate biosynthesis; UDP-alpha-D-glucuronate from UDP-alpha-D-glucose: step 1/1.</text>
</comment>
<dbReference type="Gene3D" id="3.40.50.720">
    <property type="entry name" value="NAD(P)-binding Rossmann-like Domain"/>
    <property type="match status" value="2"/>
</dbReference>
<dbReference type="InterPro" id="IPR017476">
    <property type="entry name" value="UDP-Glc/GDP-Man"/>
</dbReference>
<dbReference type="GO" id="GO:0003979">
    <property type="term" value="F:UDP-glucose 6-dehydrogenase activity"/>
    <property type="evidence" value="ECO:0007669"/>
    <property type="project" value="UniProtKB-EC"/>
</dbReference>
<evidence type="ECO:0000313" key="12">
    <source>
        <dbReference type="EMBL" id="SNZ06226.1"/>
    </source>
</evidence>
<evidence type="ECO:0000256" key="10">
    <source>
        <dbReference type="PIRSR" id="PIRSR500134-3"/>
    </source>
</evidence>
<organism evidence="12 13">
    <name type="scientific">Persephonella hydrogeniphila</name>
    <dbReference type="NCBI Taxonomy" id="198703"/>
    <lineage>
        <taxon>Bacteria</taxon>
        <taxon>Pseudomonadati</taxon>
        <taxon>Aquificota</taxon>
        <taxon>Aquificia</taxon>
        <taxon>Aquificales</taxon>
        <taxon>Hydrogenothermaceae</taxon>
        <taxon>Persephonella</taxon>
    </lineage>
</organism>
<name>A0A285NE73_9AQUI</name>
<dbReference type="Pfam" id="PF03721">
    <property type="entry name" value="UDPG_MGDP_dh_N"/>
    <property type="match status" value="1"/>
</dbReference>
<keyword evidence="13" id="KW-1185">Reference proteome</keyword>
<proteinExistence type="inferred from homology"/>
<evidence type="ECO:0000256" key="3">
    <source>
        <dbReference type="ARBA" id="ARBA00012954"/>
    </source>
</evidence>
<feature type="binding site" evidence="10">
    <location>
        <position position="324"/>
    </location>
    <ligand>
        <name>NAD(+)</name>
        <dbReference type="ChEBI" id="CHEBI:57540"/>
    </ligand>
</feature>
<dbReference type="Proteomes" id="UP000219036">
    <property type="component" value="Unassembled WGS sequence"/>
</dbReference>
<feature type="binding site" evidence="9">
    <location>
        <begin position="150"/>
        <end position="153"/>
    </location>
    <ligand>
        <name>substrate</name>
    </ligand>
</feature>
<dbReference type="GO" id="GO:0051287">
    <property type="term" value="F:NAD binding"/>
    <property type="evidence" value="ECO:0007669"/>
    <property type="project" value="InterPro"/>
</dbReference>
<dbReference type="Pfam" id="PF03720">
    <property type="entry name" value="UDPG_MGDP_dh_C"/>
    <property type="match status" value="1"/>
</dbReference>
<feature type="binding site" evidence="9">
    <location>
        <position position="205"/>
    </location>
    <ligand>
        <name>substrate</name>
    </ligand>
</feature>